<name>A0A813D9T5_POLGL</name>
<gene>
    <name evidence="2" type="ORF">PGLA1383_LOCUS2203</name>
</gene>
<evidence type="ECO:0000313" key="3">
    <source>
        <dbReference type="Proteomes" id="UP000654075"/>
    </source>
</evidence>
<evidence type="ECO:0000313" key="2">
    <source>
        <dbReference type="EMBL" id="CAE8583218.1"/>
    </source>
</evidence>
<dbReference type="AlphaFoldDB" id="A0A813D9T5"/>
<protein>
    <submittedName>
        <fullName evidence="2">Uncharacterized protein</fullName>
    </submittedName>
</protein>
<organism evidence="2 3">
    <name type="scientific">Polarella glacialis</name>
    <name type="common">Dinoflagellate</name>
    <dbReference type="NCBI Taxonomy" id="89957"/>
    <lineage>
        <taxon>Eukaryota</taxon>
        <taxon>Sar</taxon>
        <taxon>Alveolata</taxon>
        <taxon>Dinophyceae</taxon>
        <taxon>Suessiales</taxon>
        <taxon>Suessiaceae</taxon>
        <taxon>Polarella</taxon>
    </lineage>
</organism>
<evidence type="ECO:0000256" key="1">
    <source>
        <dbReference type="SAM" id="MobiDB-lite"/>
    </source>
</evidence>
<feature type="region of interest" description="Disordered" evidence="1">
    <location>
        <begin position="69"/>
        <end position="89"/>
    </location>
</feature>
<proteinExistence type="predicted"/>
<comment type="caution">
    <text evidence="2">The sequence shown here is derived from an EMBL/GenBank/DDBJ whole genome shotgun (WGS) entry which is preliminary data.</text>
</comment>
<keyword evidence="3" id="KW-1185">Reference proteome</keyword>
<sequence>MIHSSDARPALPTLLTAARQTAAGKFQERECQSPQHLCLGRHGKVDESTGRPNDFIQMASPVTTITFFKGTPSRQDISNSAANRKQHKR</sequence>
<feature type="compositionally biased region" description="Polar residues" evidence="1">
    <location>
        <begin position="69"/>
        <end position="83"/>
    </location>
</feature>
<dbReference type="Proteomes" id="UP000654075">
    <property type="component" value="Unassembled WGS sequence"/>
</dbReference>
<accession>A0A813D9T5</accession>
<dbReference type="EMBL" id="CAJNNV010000647">
    <property type="protein sequence ID" value="CAE8583218.1"/>
    <property type="molecule type" value="Genomic_DNA"/>
</dbReference>
<reference evidence="2" key="1">
    <citation type="submission" date="2021-02" db="EMBL/GenBank/DDBJ databases">
        <authorList>
            <person name="Dougan E. K."/>
            <person name="Rhodes N."/>
            <person name="Thang M."/>
            <person name="Chan C."/>
        </authorList>
    </citation>
    <scope>NUCLEOTIDE SEQUENCE</scope>
</reference>